<dbReference type="AlphaFoldDB" id="A0A9X1T3R3"/>
<name>A0A9X1T3R3_9HYPH</name>
<reference evidence="1" key="1">
    <citation type="submission" date="2022-01" db="EMBL/GenBank/DDBJ databases">
        <title>Jiella avicenniae sp. nov., a novel endophytic bacterium isolated from bark of Avicennia marina.</title>
        <authorList>
            <person name="Tuo L."/>
        </authorList>
    </citation>
    <scope>NUCLEOTIDE SEQUENCE</scope>
    <source>
        <strain evidence="1">CBK1P-4</strain>
    </source>
</reference>
<evidence type="ECO:0000313" key="1">
    <source>
        <dbReference type="EMBL" id="MCE7027926.1"/>
    </source>
</evidence>
<dbReference type="EMBL" id="JAJUWU010000007">
    <property type="protein sequence ID" value="MCE7027926.1"/>
    <property type="molecule type" value="Genomic_DNA"/>
</dbReference>
<accession>A0A9X1T3R3</accession>
<evidence type="ECO:0000313" key="2">
    <source>
        <dbReference type="Proteomes" id="UP001139035"/>
    </source>
</evidence>
<dbReference type="Proteomes" id="UP001139035">
    <property type="component" value="Unassembled WGS sequence"/>
</dbReference>
<comment type="caution">
    <text evidence="1">The sequence shown here is derived from an EMBL/GenBank/DDBJ whole genome shotgun (WGS) entry which is preliminary data.</text>
</comment>
<dbReference type="Pfam" id="PF04365">
    <property type="entry name" value="BrnT_toxin"/>
    <property type="match status" value="1"/>
</dbReference>
<dbReference type="InterPro" id="IPR038573">
    <property type="entry name" value="BrnT_sf"/>
</dbReference>
<protein>
    <submittedName>
        <fullName evidence="1">BrnT family toxin</fullName>
    </submittedName>
</protein>
<organism evidence="1 2">
    <name type="scientific">Jiella avicenniae</name>
    <dbReference type="NCBI Taxonomy" id="2907202"/>
    <lineage>
        <taxon>Bacteria</taxon>
        <taxon>Pseudomonadati</taxon>
        <taxon>Pseudomonadota</taxon>
        <taxon>Alphaproteobacteria</taxon>
        <taxon>Hyphomicrobiales</taxon>
        <taxon>Aurantimonadaceae</taxon>
        <taxon>Jiella</taxon>
    </lineage>
</organism>
<dbReference type="Gene3D" id="3.10.450.530">
    <property type="entry name" value="Ribonuclease toxin, BrnT, of type II toxin-antitoxin system"/>
    <property type="match status" value="1"/>
</dbReference>
<gene>
    <name evidence="1" type="ORF">LZD57_07980</name>
</gene>
<keyword evidence="2" id="KW-1185">Reference proteome</keyword>
<proteinExistence type="predicted"/>
<sequence length="97" mass="11204">MALVFDGFEWDAGNKVKCQKHGVLIDEIQAVLSGNPIVREDPLHSAQESRFRAIGRNHEGRTVFIVFTFRHSGNMVFVRPISARYMHSKELRSYERD</sequence>
<dbReference type="InterPro" id="IPR007460">
    <property type="entry name" value="BrnT_toxin"/>
</dbReference>
<dbReference type="RefSeq" id="WP_233719089.1">
    <property type="nucleotide sequence ID" value="NZ_JAJUWU010000007.1"/>
</dbReference>